<keyword evidence="1" id="KW-0175">Coiled coil</keyword>
<dbReference type="Pfam" id="PF01814">
    <property type="entry name" value="Hemerythrin"/>
    <property type="match status" value="1"/>
</dbReference>
<dbReference type="PANTHER" id="PTHR35585:SF1">
    <property type="entry name" value="HHE DOMAIN PROTEIN (AFU_ORTHOLOGUE AFUA_4G00730)"/>
    <property type="match status" value="1"/>
</dbReference>
<dbReference type="Gene3D" id="1.20.120.520">
    <property type="entry name" value="nmb1532 protein domain like"/>
    <property type="match status" value="1"/>
</dbReference>
<feature type="coiled-coil region" evidence="1">
    <location>
        <begin position="66"/>
        <end position="121"/>
    </location>
</feature>
<evidence type="ECO:0000313" key="3">
    <source>
        <dbReference type="EMBL" id="SOD94857.1"/>
    </source>
</evidence>
<dbReference type="EMBL" id="OCNJ01000004">
    <property type="protein sequence ID" value="SOD94857.1"/>
    <property type="molecule type" value="Genomic_DNA"/>
</dbReference>
<evidence type="ECO:0000259" key="2">
    <source>
        <dbReference type="Pfam" id="PF01814"/>
    </source>
</evidence>
<dbReference type="Proteomes" id="UP000219621">
    <property type="component" value="Unassembled WGS sequence"/>
</dbReference>
<name>A0A286GH47_9PROT</name>
<evidence type="ECO:0000313" key="4">
    <source>
        <dbReference type="Proteomes" id="UP000219621"/>
    </source>
</evidence>
<protein>
    <submittedName>
        <fullName evidence="3">Hemerythrin HHE cation binding domain-containing protein</fullName>
    </submittedName>
</protein>
<gene>
    <name evidence="3" type="ORF">SAMN05421508_104144</name>
</gene>
<evidence type="ECO:0000256" key="1">
    <source>
        <dbReference type="SAM" id="Coils"/>
    </source>
</evidence>
<feature type="domain" description="Hemerythrin-like" evidence="2">
    <location>
        <begin position="5"/>
        <end position="126"/>
    </location>
</feature>
<dbReference type="InterPro" id="IPR012312">
    <property type="entry name" value="Hemerythrin-like"/>
</dbReference>
<dbReference type="AlphaFoldDB" id="A0A286GH47"/>
<reference evidence="4" key="1">
    <citation type="submission" date="2017-09" db="EMBL/GenBank/DDBJ databases">
        <authorList>
            <person name="Varghese N."/>
            <person name="Submissions S."/>
        </authorList>
    </citation>
    <scope>NUCLEOTIDE SEQUENCE [LARGE SCALE GENOMIC DNA]</scope>
    <source>
        <strain evidence="4">USBA 140</strain>
    </source>
</reference>
<sequence length="150" mass="17744">MAQQIYELLQKDHDTVKMMIDKILETTDGAEKTREDLFAKIKHELEVHTKFEEEVFYPTFREDKPDKEAKEEVKDALNEHDEAKSMLAKLEKMDKTSDEFIQTLRELQKALEHHISDEEDEMFPQARDAVDDDAAVEMAERYKEMKKKAH</sequence>
<dbReference type="PANTHER" id="PTHR35585">
    <property type="entry name" value="HHE DOMAIN PROTEIN (AFU_ORTHOLOGUE AFUA_4G00730)"/>
    <property type="match status" value="1"/>
</dbReference>
<accession>A0A286GH47</accession>
<dbReference type="RefSeq" id="WP_097279109.1">
    <property type="nucleotide sequence ID" value="NZ_OCNJ01000004.1"/>
</dbReference>
<proteinExistence type="predicted"/>
<dbReference type="OrthoDB" id="9793637at2"/>
<organism evidence="3 4">
    <name type="scientific">Caenispirillum bisanense</name>
    <dbReference type="NCBI Taxonomy" id="414052"/>
    <lineage>
        <taxon>Bacteria</taxon>
        <taxon>Pseudomonadati</taxon>
        <taxon>Pseudomonadota</taxon>
        <taxon>Alphaproteobacteria</taxon>
        <taxon>Rhodospirillales</taxon>
        <taxon>Novispirillaceae</taxon>
        <taxon>Caenispirillum</taxon>
    </lineage>
</organism>
<keyword evidence="4" id="KW-1185">Reference proteome</keyword>